<dbReference type="RefSeq" id="WP_015300760.1">
    <property type="nucleotide sequence ID" value="NC_019964.1"/>
</dbReference>
<sequence>MSYAQRSTLSFSTRELLDLAAAWIVLSVAFALLLSREPAIGGIDPTELVRMTGLSVVTVGVGFLSHELAHKVVAIRFDQIAVFKADYSMLFIALLSAMVGFLFAAPGAVYHRGRLTARQNGLIALAGPLTNQALAAVFFTLILVHDTVGAPGIVREIGQLGLWINLFLAAFNMIPWGPLDGATVKRWNTSVFVLVFVPSLLAALYVTFVVGI</sequence>
<organism evidence="2 3">
    <name type="scientific">Halovivax ruber (strain DSM 18193 / JCM 13892 / XH-70)</name>
    <dbReference type="NCBI Taxonomy" id="797302"/>
    <lineage>
        <taxon>Archaea</taxon>
        <taxon>Methanobacteriati</taxon>
        <taxon>Methanobacteriota</taxon>
        <taxon>Stenosarchaea group</taxon>
        <taxon>Halobacteria</taxon>
        <taxon>Halobacteriales</taxon>
        <taxon>Natrialbaceae</taxon>
        <taxon>Halovivax</taxon>
    </lineage>
</organism>
<evidence type="ECO:0000313" key="2">
    <source>
        <dbReference type="EMBL" id="AGB16115.1"/>
    </source>
</evidence>
<keyword evidence="1" id="KW-1133">Transmembrane helix</keyword>
<dbReference type="GO" id="GO:0006508">
    <property type="term" value="P:proteolysis"/>
    <property type="evidence" value="ECO:0007669"/>
    <property type="project" value="UniProtKB-KW"/>
</dbReference>
<proteinExistence type="predicted"/>
<protein>
    <submittedName>
        <fullName evidence="2">Zn-dependent protease</fullName>
    </submittedName>
</protein>
<evidence type="ECO:0000256" key="1">
    <source>
        <dbReference type="SAM" id="Phobius"/>
    </source>
</evidence>
<feature type="transmembrane region" description="Helical" evidence="1">
    <location>
        <begin position="48"/>
        <end position="69"/>
    </location>
</feature>
<dbReference type="HOGENOM" id="CLU_099718_0_0_2"/>
<keyword evidence="2" id="KW-0645">Protease</keyword>
<gene>
    <name evidence="2" type="ordered locus">Halru_1507</name>
</gene>
<accession>L0I929</accession>
<dbReference type="EMBL" id="CP003050">
    <property type="protein sequence ID" value="AGB16115.1"/>
    <property type="molecule type" value="Genomic_DNA"/>
</dbReference>
<dbReference type="KEGG" id="hru:Halru_1507"/>
<dbReference type="Proteomes" id="UP000010846">
    <property type="component" value="Chromosome"/>
</dbReference>
<dbReference type="GO" id="GO:0008233">
    <property type="term" value="F:peptidase activity"/>
    <property type="evidence" value="ECO:0007669"/>
    <property type="project" value="UniProtKB-KW"/>
</dbReference>
<dbReference type="PANTHER" id="PTHR35864">
    <property type="entry name" value="ZINC METALLOPROTEASE MJ0611-RELATED"/>
    <property type="match status" value="1"/>
</dbReference>
<keyword evidence="1" id="KW-0812">Transmembrane</keyword>
<dbReference type="STRING" id="797302.Halru_1507"/>
<dbReference type="InterPro" id="IPR052348">
    <property type="entry name" value="Metallopeptidase_M50B"/>
</dbReference>
<feature type="transmembrane region" description="Helical" evidence="1">
    <location>
        <begin position="122"/>
        <end position="145"/>
    </location>
</feature>
<keyword evidence="3" id="KW-1185">Reference proteome</keyword>
<dbReference type="eggNOG" id="arCOG00614">
    <property type="taxonomic scope" value="Archaea"/>
</dbReference>
<feature type="transmembrane region" description="Helical" evidence="1">
    <location>
        <begin position="157"/>
        <end position="179"/>
    </location>
</feature>
<dbReference type="OrthoDB" id="86131at2157"/>
<name>L0I929_HALRX</name>
<reference evidence="2" key="1">
    <citation type="submission" date="2011-09" db="EMBL/GenBank/DDBJ databases">
        <title>Complete sequence of Halovivax ruber XH-70.</title>
        <authorList>
            <consortium name="US DOE Joint Genome Institute"/>
            <person name="Lucas S."/>
            <person name="Han J."/>
            <person name="Lapidus A."/>
            <person name="Cheng J.-F."/>
            <person name="Goodwin L."/>
            <person name="Pitluck S."/>
            <person name="Peters L."/>
            <person name="Mikhailova N."/>
            <person name="Davenport K."/>
            <person name="Detter J.C."/>
            <person name="Han C."/>
            <person name="Tapia R."/>
            <person name="Land M."/>
            <person name="Hauser L."/>
            <person name="Kyrpides N."/>
            <person name="Ivanova N."/>
            <person name="Pagani I."/>
            <person name="Sproer C."/>
            <person name="Anderson I."/>
            <person name="Woyke T."/>
        </authorList>
    </citation>
    <scope>NUCLEOTIDE SEQUENCE</scope>
    <source>
        <strain evidence="2">XH-70</strain>
    </source>
</reference>
<dbReference type="AlphaFoldDB" id="L0I929"/>
<feature type="transmembrane region" description="Helical" evidence="1">
    <location>
        <begin position="89"/>
        <end position="110"/>
    </location>
</feature>
<evidence type="ECO:0000313" key="3">
    <source>
        <dbReference type="Proteomes" id="UP000010846"/>
    </source>
</evidence>
<dbReference type="PANTHER" id="PTHR35864:SF1">
    <property type="entry name" value="ZINC METALLOPROTEASE YWHC-RELATED"/>
    <property type="match status" value="1"/>
</dbReference>
<feature type="transmembrane region" description="Helical" evidence="1">
    <location>
        <begin position="191"/>
        <end position="211"/>
    </location>
</feature>
<keyword evidence="1" id="KW-0472">Membrane</keyword>
<feature type="transmembrane region" description="Helical" evidence="1">
    <location>
        <begin position="20"/>
        <end position="36"/>
    </location>
</feature>
<keyword evidence="2" id="KW-0378">Hydrolase</keyword>
<dbReference type="GeneID" id="14376294"/>